<dbReference type="Gene3D" id="2.130.10.10">
    <property type="entry name" value="YVTN repeat-like/Quinoprotein amine dehydrogenase"/>
    <property type="match status" value="2"/>
</dbReference>
<keyword evidence="5" id="KW-0624">Polysaccharide degradation</keyword>
<comment type="similarity">
    <text evidence="6">Belongs to the glycosyl hydrolase 74 family.</text>
</comment>
<dbReference type="RefSeq" id="WP_290110097.1">
    <property type="nucleotide sequence ID" value="NZ_JAUEPL010000004.1"/>
</dbReference>
<organism evidence="9 10">
    <name type="scientific">Streptomyces ficellus</name>
    <dbReference type="NCBI Taxonomy" id="1977088"/>
    <lineage>
        <taxon>Bacteria</taxon>
        <taxon>Bacillati</taxon>
        <taxon>Actinomycetota</taxon>
        <taxon>Actinomycetes</taxon>
        <taxon>Kitasatosporales</taxon>
        <taxon>Streptomycetaceae</taxon>
        <taxon>Streptomyces</taxon>
    </lineage>
</organism>
<dbReference type="PANTHER" id="PTHR43739:SF2">
    <property type="entry name" value="OLIGOXYLOGLUCAN-REDUCING END-SPECIFIC XYLOGLUCANASE-RELATED"/>
    <property type="match status" value="1"/>
</dbReference>
<feature type="signal peptide" evidence="8">
    <location>
        <begin position="1"/>
        <end position="34"/>
    </location>
</feature>
<evidence type="ECO:0000256" key="6">
    <source>
        <dbReference type="ARBA" id="ARBA00037986"/>
    </source>
</evidence>
<evidence type="ECO:0000256" key="8">
    <source>
        <dbReference type="SAM" id="SignalP"/>
    </source>
</evidence>
<reference evidence="9" key="1">
    <citation type="submission" date="2023-06" db="EMBL/GenBank/DDBJ databases">
        <title>WGS-Sequencing of Streptomyces ficellus isolate 21 collected from sand in Gara Djebilet Iron Mine in Algeria.</title>
        <authorList>
            <person name="Zegers G.P."/>
            <person name="Gomez A."/>
            <person name="Gueddou A."/>
            <person name="Zahara A.F."/>
            <person name="Worth M."/>
            <person name="Sevigny J.L."/>
            <person name="Tisa L."/>
        </authorList>
    </citation>
    <scope>NUCLEOTIDE SEQUENCE</scope>
    <source>
        <strain evidence="9">AS11</strain>
    </source>
</reference>
<evidence type="ECO:0000313" key="9">
    <source>
        <dbReference type="EMBL" id="MDN3293242.1"/>
    </source>
</evidence>
<keyword evidence="10" id="KW-1185">Reference proteome</keyword>
<dbReference type="InterPro" id="IPR052025">
    <property type="entry name" value="Xyloglucanase_GH74"/>
</dbReference>
<keyword evidence="2" id="KW-0378">Hydrolase</keyword>
<evidence type="ECO:0000256" key="2">
    <source>
        <dbReference type="ARBA" id="ARBA00022801"/>
    </source>
</evidence>
<feature type="region of interest" description="Disordered" evidence="7">
    <location>
        <begin position="205"/>
        <end position="226"/>
    </location>
</feature>
<dbReference type="CDD" id="cd15482">
    <property type="entry name" value="Sialidase_non-viral"/>
    <property type="match status" value="2"/>
</dbReference>
<dbReference type="SUPFAM" id="SSF110296">
    <property type="entry name" value="Oligoxyloglucan reducing end-specific cellobiohydrolase"/>
    <property type="match status" value="2"/>
</dbReference>
<dbReference type="Proteomes" id="UP001174050">
    <property type="component" value="Unassembled WGS sequence"/>
</dbReference>
<keyword evidence="3" id="KW-0119">Carbohydrate metabolism</keyword>
<dbReference type="InterPro" id="IPR006311">
    <property type="entry name" value="TAT_signal"/>
</dbReference>
<evidence type="ECO:0000256" key="1">
    <source>
        <dbReference type="ARBA" id="ARBA00022729"/>
    </source>
</evidence>
<accession>A0ABT7Z177</accession>
<keyword evidence="1 8" id="KW-0732">Signal</keyword>
<evidence type="ECO:0000256" key="7">
    <source>
        <dbReference type="SAM" id="MobiDB-lite"/>
    </source>
</evidence>
<feature type="chain" id="PRO_5047217400" evidence="8">
    <location>
        <begin position="35"/>
        <end position="774"/>
    </location>
</feature>
<protein>
    <submittedName>
        <fullName evidence="9">1,4-beta-glucanase</fullName>
    </submittedName>
</protein>
<proteinExistence type="inferred from homology"/>
<dbReference type="InterPro" id="IPR015943">
    <property type="entry name" value="WD40/YVTN_repeat-like_dom_sf"/>
</dbReference>
<evidence type="ECO:0000313" key="10">
    <source>
        <dbReference type="Proteomes" id="UP001174050"/>
    </source>
</evidence>
<evidence type="ECO:0000256" key="3">
    <source>
        <dbReference type="ARBA" id="ARBA00023277"/>
    </source>
</evidence>
<dbReference type="PROSITE" id="PS51318">
    <property type="entry name" value="TAT"/>
    <property type="match status" value="1"/>
</dbReference>
<feature type="region of interest" description="Disordered" evidence="7">
    <location>
        <begin position="33"/>
        <end position="52"/>
    </location>
</feature>
<dbReference type="PANTHER" id="PTHR43739">
    <property type="entry name" value="XYLOGLUCANASE (EUROFUNG)"/>
    <property type="match status" value="1"/>
</dbReference>
<evidence type="ECO:0000256" key="5">
    <source>
        <dbReference type="ARBA" id="ARBA00023326"/>
    </source>
</evidence>
<keyword evidence="4" id="KW-0326">Glycosidase</keyword>
<evidence type="ECO:0000256" key="4">
    <source>
        <dbReference type="ARBA" id="ARBA00023295"/>
    </source>
</evidence>
<comment type="caution">
    <text evidence="9">The sequence shown here is derived from an EMBL/GenBank/DDBJ whole genome shotgun (WGS) entry which is preliminary data.</text>
</comment>
<sequence>MPPSPLSRRAVLAGGTAGAAALAAGSALAPAAHAATPPAPAAPGAAPEAGAAGRDVRPYRWRNVVIGGTGFITGVLFHPSVRGLAYARTDIGGAYRWDDRAARWTPLTDHLGWDDWNLLGVEAMAVDPAHPDRLYLALGTYAQPWAGNGAVLRSEDRGATWARTDLTVKLGANEDGRGTGERLLVDPRDSDTLWLGTRHDGLLRSTDRGATWGPSPSSLPASPSPTGQGVTFLVAAGRTVYAGWGDGDGALYRTTARTARTASGGWEAVPGRPSGTSAKVPIRAAYDAATRCLYVTYADAPGPNGQSAGSVHRLNTVTGAWREVTPVTPGPGDTFGYGGVAVDARRPGTVVVSTNNRWGAVDTLFRSTDGGATWVSLKDTAVLDVSETPFLNWGEPSPKFGWWIQALAVDPYDSRHIVYGTGATLYGTRDLRHWAPRIRGLEEAAVRQLISPPAGAAHLISGLADIGVMYHERLTASPSRGMATNPVFGSATGLAQAAAEPSYVVRAGWGGNGNGAYSTDGGRTWAPFAAQPAIAKDAPGPIATSADGTALLWSFVHWDGTKHPAYRSTDNGRTWAEIPSFPKGATPVADPADPTLFYAYDTDTGTVYASTDSGASFTARAAGLPSGDGQFRIAAAPGRRGDLWLSAKGNGLYRSTDEGATFTKVPGCTQSYALGFGKAAPGADYSAIFQTGAADSAGSLGTAGAAGTTGAAGAETGAAVAVLRSDDAGRTWVRINDDAHQWGWTGEVITGDPRVHGRVYLGTNGRGIQYGDPV</sequence>
<name>A0ABT7Z177_9ACTN</name>
<feature type="compositionally biased region" description="Low complexity" evidence="7">
    <location>
        <begin position="214"/>
        <end position="225"/>
    </location>
</feature>
<dbReference type="EMBL" id="JAUEPL010000004">
    <property type="protein sequence ID" value="MDN3293242.1"/>
    <property type="molecule type" value="Genomic_DNA"/>
</dbReference>
<gene>
    <name evidence="9" type="ORF">QWM81_04085</name>
</gene>